<protein>
    <submittedName>
        <fullName evidence="1">Uncharacterized protein</fullName>
    </submittedName>
</protein>
<organism evidence="1 2">
    <name type="scientific">Bacillus cereus</name>
    <dbReference type="NCBI Taxonomy" id="1396"/>
    <lineage>
        <taxon>Bacteria</taxon>
        <taxon>Bacillati</taxon>
        <taxon>Bacillota</taxon>
        <taxon>Bacilli</taxon>
        <taxon>Bacillales</taxon>
        <taxon>Bacillaceae</taxon>
        <taxon>Bacillus</taxon>
        <taxon>Bacillus cereus group</taxon>
    </lineage>
</organism>
<accession>A0A2B2L5S7</accession>
<dbReference type="AlphaFoldDB" id="A0A2B2L5S7"/>
<proteinExistence type="predicted"/>
<name>A0A2B2L5S7_BACCE</name>
<evidence type="ECO:0000313" key="1">
    <source>
        <dbReference type="EMBL" id="PFQ37846.1"/>
    </source>
</evidence>
<gene>
    <name evidence="1" type="ORF">COK05_28705</name>
</gene>
<evidence type="ECO:0000313" key="2">
    <source>
        <dbReference type="Proteomes" id="UP000224386"/>
    </source>
</evidence>
<dbReference type="EMBL" id="NVAP01000075">
    <property type="protein sequence ID" value="PFQ37846.1"/>
    <property type="molecule type" value="Genomic_DNA"/>
</dbReference>
<dbReference type="Proteomes" id="UP000224386">
    <property type="component" value="Unassembled WGS sequence"/>
</dbReference>
<sequence length="96" mass="10973">MVTLVIKCVNVKLCKLIFISSLCRDAYSNSTKCENKLNARLKYLICKRIIKLLKKSEDIQIPGDGHKASDGIYYYVSDSAKHNLTNKLRTHLDLNK</sequence>
<reference evidence="1 2" key="1">
    <citation type="submission" date="2017-09" db="EMBL/GenBank/DDBJ databases">
        <title>Large-scale bioinformatics analysis of Bacillus genomes uncovers conserved roles of natural products in bacterial physiology.</title>
        <authorList>
            <consortium name="Agbiome Team Llc"/>
            <person name="Bleich R.M."/>
            <person name="Grubbs K.J."/>
            <person name="Santa Maria K.C."/>
            <person name="Allen S.E."/>
            <person name="Farag S."/>
            <person name="Shank E.A."/>
            <person name="Bowers A."/>
        </authorList>
    </citation>
    <scope>NUCLEOTIDE SEQUENCE [LARGE SCALE GENOMIC DNA]</scope>
    <source>
        <strain evidence="1 2">AFS070861</strain>
    </source>
</reference>
<comment type="caution">
    <text evidence="1">The sequence shown here is derived from an EMBL/GenBank/DDBJ whole genome shotgun (WGS) entry which is preliminary data.</text>
</comment>